<dbReference type="InterPro" id="IPR013083">
    <property type="entry name" value="Znf_RING/FYVE/PHD"/>
</dbReference>
<accession>A0AAV5EB43</accession>
<dbReference type="Pfam" id="PF13639">
    <property type="entry name" value="zf-RING_2"/>
    <property type="match status" value="1"/>
</dbReference>
<dbReference type="GO" id="GO:0061630">
    <property type="term" value="F:ubiquitin protein ligase activity"/>
    <property type="evidence" value="ECO:0007669"/>
    <property type="project" value="UniProtKB-EC"/>
</dbReference>
<feature type="domain" description="RING-type" evidence="10">
    <location>
        <begin position="150"/>
        <end position="192"/>
    </location>
</feature>
<organism evidence="11 12">
    <name type="scientific">Eleusine coracana subsp. coracana</name>
    <dbReference type="NCBI Taxonomy" id="191504"/>
    <lineage>
        <taxon>Eukaryota</taxon>
        <taxon>Viridiplantae</taxon>
        <taxon>Streptophyta</taxon>
        <taxon>Embryophyta</taxon>
        <taxon>Tracheophyta</taxon>
        <taxon>Spermatophyta</taxon>
        <taxon>Magnoliopsida</taxon>
        <taxon>Liliopsida</taxon>
        <taxon>Poales</taxon>
        <taxon>Poaceae</taxon>
        <taxon>PACMAD clade</taxon>
        <taxon>Chloridoideae</taxon>
        <taxon>Cynodonteae</taxon>
        <taxon>Eleusininae</taxon>
        <taxon>Eleusine</taxon>
    </lineage>
</organism>
<sequence>MLGLYPRPQARSDDDISSDHDGEDELVGGYNVFYGIAVVCLSIFLFCVLAASVSVWKALAFAALAALLLGVAGCFAPLRWFFRRRRRSSSTADEVVVTVTGTARRSRAPIGYAMAALATNAPPAFAFECPAVKAGGGSDGNNEPCCCVVCSVCLEDVRGGEMVRQVPACRHIFHVECIDMWMHSHRTCPMCRCVISPPPTKGSSPATEEAAHQSAAEELPPV</sequence>
<dbReference type="Proteomes" id="UP001054889">
    <property type="component" value="Unassembled WGS sequence"/>
</dbReference>
<evidence type="ECO:0000256" key="6">
    <source>
        <dbReference type="ARBA" id="ARBA00024209"/>
    </source>
</evidence>
<dbReference type="FunFam" id="3.30.40.10:FF:000672">
    <property type="entry name" value="E3 ubiquitin-protein ligase ATL41"/>
    <property type="match status" value="1"/>
</dbReference>
<dbReference type="AlphaFoldDB" id="A0AAV5EB43"/>
<gene>
    <name evidence="11" type="primary">gb06744</name>
    <name evidence="11" type="ORF">PR202_gb06744</name>
</gene>
<dbReference type="SUPFAM" id="SSF57850">
    <property type="entry name" value="RING/U-box"/>
    <property type="match status" value="1"/>
</dbReference>
<dbReference type="InterPro" id="IPR053238">
    <property type="entry name" value="RING-H2_zinc_finger"/>
</dbReference>
<keyword evidence="9" id="KW-0472">Membrane</keyword>
<protein>
    <recommendedName>
        <fullName evidence="2">RING-type E3 ubiquitin transferase</fullName>
        <ecNumber evidence="2">2.3.2.27</ecNumber>
    </recommendedName>
</protein>
<evidence type="ECO:0000256" key="3">
    <source>
        <dbReference type="ARBA" id="ARBA00022723"/>
    </source>
</evidence>
<evidence type="ECO:0000313" key="11">
    <source>
        <dbReference type="EMBL" id="GJN19465.1"/>
    </source>
</evidence>
<dbReference type="PANTHER" id="PTHR14155:SF529">
    <property type="entry name" value="OS06G0534900 PROTEIN"/>
    <property type="match status" value="1"/>
</dbReference>
<evidence type="ECO:0000259" key="10">
    <source>
        <dbReference type="PROSITE" id="PS50089"/>
    </source>
</evidence>
<keyword evidence="9" id="KW-1133">Transmembrane helix</keyword>
<reference evidence="11" key="1">
    <citation type="journal article" date="2018" name="DNA Res.">
        <title>Multiple hybrid de novo genome assembly of finger millet, an orphan allotetraploid crop.</title>
        <authorList>
            <person name="Hatakeyama M."/>
            <person name="Aluri S."/>
            <person name="Balachadran M.T."/>
            <person name="Sivarajan S.R."/>
            <person name="Patrignani A."/>
            <person name="Gruter S."/>
            <person name="Poveda L."/>
            <person name="Shimizu-Inatsugi R."/>
            <person name="Baeten J."/>
            <person name="Francoijs K.J."/>
            <person name="Nataraja K.N."/>
            <person name="Reddy Y.A.N."/>
            <person name="Phadnis S."/>
            <person name="Ravikumar R.L."/>
            <person name="Schlapbach R."/>
            <person name="Sreeman S.M."/>
            <person name="Shimizu K.K."/>
        </authorList>
    </citation>
    <scope>NUCLEOTIDE SEQUENCE</scope>
</reference>
<dbReference type="Gene3D" id="3.30.40.10">
    <property type="entry name" value="Zinc/RING finger domain, C3HC4 (zinc finger)"/>
    <property type="match status" value="1"/>
</dbReference>
<keyword evidence="9" id="KW-0812">Transmembrane</keyword>
<dbReference type="EC" id="2.3.2.27" evidence="2"/>
<evidence type="ECO:0000313" key="12">
    <source>
        <dbReference type="Proteomes" id="UP001054889"/>
    </source>
</evidence>
<dbReference type="EMBL" id="BQKI01000074">
    <property type="protein sequence ID" value="GJN19465.1"/>
    <property type="molecule type" value="Genomic_DNA"/>
</dbReference>
<comment type="similarity">
    <text evidence="6">Belongs to the RING-type zinc finger family. ATL subfamily.</text>
</comment>
<dbReference type="PROSITE" id="PS50089">
    <property type="entry name" value="ZF_RING_2"/>
    <property type="match status" value="1"/>
</dbReference>
<feature type="region of interest" description="Disordered" evidence="8">
    <location>
        <begin position="199"/>
        <end position="222"/>
    </location>
</feature>
<dbReference type="GO" id="GO:0008270">
    <property type="term" value="F:zinc ion binding"/>
    <property type="evidence" value="ECO:0007669"/>
    <property type="project" value="UniProtKB-KW"/>
</dbReference>
<name>A0AAV5EB43_ELECO</name>
<dbReference type="InterPro" id="IPR001841">
    <property type="entry name" value="Znf_RING"/>
</dbReference>
<feature type="transmembrane region" description="Helical" evidence="9">
    <location>
        <begin position="59"/>
        <end position="82"/>
    </location>
</feature>
<dbReference type="PANTHER" id="PTHR14155">
    <property type="entry name" value="RING FINGER DOMAIN-CONTAINING"/>
    <property type="match status" value="1"/>
</dbReference>
<comment type="catalytic activity">
    <reaction evidence="1">
        <text>S-ubiquitinyl-[E2 ubiquitin-conjugating enzyme]-L-cysteine + [acceptor protein]-L-lysine = [E2 ubiquitin-conjugating enzyme]-L-cysteine + N(6)-ubiquitinyl-[acceptor protein]-L-lysine.</text>
        <dbReference type="EC" id="2.3.2.27"/>
    </reaction>
</comment>
<evidence type="ECO:0000256" key="2">
    <source>
        <dbReference type="ARBA" id="ARBA00012483"/>
    </source>
</evidence>
<evidence type="ECO:0000256" key="5">
    <source>
        <dbReference type="ARBA" id="ARBA00022833"/>
    </source>
</evidence>
<evidence type="ECO:0000256" key="7">
    <source>
        <dbReference type="PROSITE-ProRule" id="PRU00175"/>
    </source>
</evidence>
<keyword evidence="3" id="KW-0479">Metal-binding</keyword>
<evidence type="ECO:0000256" key="8">
    <source>
        <dbReference type="SAM" id="MobiDB-lite"/>
    </source>
</evidence>
<reference evidence="11" key="2">
    <citation type="submission" date="2021-12" db="EMBL/GenBank/DDBJ databases">
        <title>Resequencing data analysis of finger millet.</title>
        <authorList>
            <person name="Hatakeyama M."/>
            <person name="Aluri S."/>
            <person name="Balachadran M.T."/>
            <person name="Sivarajan S.R."/>
            <person name="Poveda L."/>
            <person name="Shimizu-Inatsugi R."/>
            <person name="Schlapbach R."/>
            <person name="Sreeman S.M."/>
            <person name="Shimizu K.K."/>
        </authorList>
    </citation>
    <scope>NUCLEOTIDE SEQUENCE</scope>
</reference>
<dbReference type="SMART" id="SM00184">
    <property type="entry name" value="RING"/>
    <property type="match status" value="1"/>
</dbReference>
<feature type="compositionally biased region" description="Basic and acidic residues" evidence="8">
    <location>
        <begin position="10"/>
        <end position="20"/>
    </location>
</feature>
<keyword evidence="5" id="KW-0862">Zinc</keyword>
<proteinExistence type="inferred from homology"/>
<evidence type="ECO:0000256" key="4">
    <source>
        <dbReference type="ARBA" id="ARBA00022771"/>
    </source>
</evidence>
<keyword evidence="4 7" id="KW-0863">Zinc-finger</keyword>
<feature type="region of interest" description="Disordered" evidence="8">
    <location>
        <begin position="1"/>
        <end position="20"/>
    </location>
</feature>
<keyword evidence="12" id="KW-1185">Reference proteome</keyword>
<evidence type="ECO:0000256" key="1">
    <source>
        <dbReference type="ARBA" id="ARBA00000900"/>
    </source>
</evidence>
<evidence type="ECO:0000256" key="9">
    <source>
        <dbReference type="SAM" id="Phobius"/>
    </source>
</evidence>
<feature type="transmembrane region" description="Helical" evidence="9">
    <location>
        <begin position="32"/>
        <end position="53"/>
    </location>
</feature>
<comment type="caution">
    <text evidence="11">The sequence shown here is derived from an EMBL/GenBank/DDBJ whole genome shotgun (WGS) entry which is preliminary data.</text>
</comment>